<dbReference type="PANTHER" id="PTHR33258">
    <property type="entry name" value="TRANSPOSASE INSL FOR INSERTION SEQUENCE ELEMENT IS186A-RELATED"/>
    <property type="match status" value="1"/>
</dbReference>
<dbReference type="PANTHER" id="PTHR33258:SF1">
    <property type="entry name" value="TRANSPOSASE INSL FOR INSERTION SEQUENCE ELEMENT IS186A-RELATED"/>
    <property type="match status" value="1"/>
</dbReference>
<dbReference type="InterPro" id="IPR002559">
    <property type="entry name" value="Transposase_11"/>
</dbReference>
<proteinExistence type="inferred from homology"/>
<evidence type="ECO:0000256" key="2">
    <source>
        <dbReference type="ARBA" id="ARBA00022578"/>
    </source>
</evidence>
<dbReference type="SUPFAM" id="SSF53098">
    <property type="entry name" value="Ribonuclease H-like"/>
    <property type="match status" value="1"/>
</dbReference>
<gene>
    <name evidence="6" type="ORF">J2Z60_001879</name>
</gene>
<evidence type="ECO:0000256" key="4">
    <source>
        <dbReference type="ARBA" id="ARBA00023172"/>
    </source>
</evidence>
<evidence type="ECO:0000256" key="3">
    <source>
        <dbReference type="ARBA" id="ARBA00023125"/>
    </source>
</evidence>
<evidence type="ECO:0000313" key="7">
    <source>
        <dbReference type="Proteomes" id="UP001519292"/>
    </source>
</evidence>
<evidence type="ECO:0000256" key="1">
    <source>
        <dbReference type="ARBA" id="ARBA00010075"/>
    </source>
</evidence>
<dbReference type="NCBIfam" id="NF033592">
    <property type="entry name" value="transpos_IS4_1"/>
    <property type="match status" value="1"/>
</dbReference>
<dbReference type="Gene3D" id="3.90.350.10">
    <property type="entry name" value="Transposase Inhibitor Protein From Tn5, Chain A, domain 1"/>
    <property type="match status" value="1"/>
</dbReference>
<protein>
    <recommendedName>
        <fullName evidence="5">Transposase IS4-like domain-containing protein</fullName>
    </recommendedName>
</protein>
<dbReference type="Proteomes" id="UP001519292">
    <property type="component" value="Unassembled WGS sequence"/>
</dbReference>
<sequence length="451" mass="52930">MDTKKLNVLDKIDQVIKETADNIHDYIDDAHAFTRTRKLDAFKMLKTTINMQGNSLDKELYDAFSDAEDLVSASAYVQQKAKLSPACFEHIFHAFNQEQNDLQLLNDKYRLLAIDGSDFNQPWNPDSQNIVSSSKNNDYKKYCQIHLNASYYVLNNTYQDAVLQPKNKIDERTAAIKMLKRKQSGPTISTMDRGYFSFNLIENCNRIKDCFYVIRSKVGEGAIKEIKSLPAQECDLCLNCKVTCSGHYYETHKNIETIHRVSHYKKQYIKQRSKNTRDANWDFEDICIVKFRVCKFRINNAESSKEEWEVLVTNLSPEEFPLQKMKELYHLRWGIESSFRKLKYDIGSVQFHSKQDKFIEMELWAHIIMFNIVSRINAQVCIPQTKSKYDYLINFKMSCVVVHKRYGLFSKVNYERILIEIGYYVVPVRPGRKDQRNLKPKGPVYFIYRVA</sequence>
<dbReference type="InterPro" id="IPR012337">
    <property type="entry name" value="RNaseH-like_sf"/>
</dbReference>
<comment type="caution">
    <text evidence="6">The sequence shown here is derived from an EMBL/GenBank/DDBJ whole genome shotgun (WGS) entry which is preliminary data.</text>
</comment>
<dbReference type="InterPro" id="IPR047952">
    <property type="entry name" value="Transpos_IS4"/>
</dbReference>
<organism evidence="6 7">
    <name type="scientific">Lactobacillus colini</name>
    <dbReference type="NCBI Taxonomy" id="1819254"/>
    <lineage>
        <taxon>Bacteria</taxon>
        <taxon>Bacillati</taxon>
        <taxon>Bacillota</taxon>
        <taxon>Bacilli</taxon>
        <taxon>Lactobacillales</taxon>
        <taxon>Lactobacillaceae</taxon>
        <taxon>Lactobacillus</taxon>
    </lineage>
</organism>
<comment type="similarity">
    <text evidence="1">Belongs to the transposase 11 family.</text>
</comment>
<evidence type="ECO:0000259" key="5">
    <source>
        <dbReference type="Pfam" id="PF01609"/>
    </source>
</evidence>
<reference evidence="6 7" key="1">
    <citation type="submission" date="2021-03" db="EMBL/GenBank/DDBJ databases">
        <title>Genomic Encyclopedia of Type Strains, Phase IV (KMG-IV): sequencing the most valuable type-strain genomes for metagenomic binning, comparative biology and taxonomic classification.</title>
        <authorList>
            <person name="Goeker M."/>
        </authorList>
    </citation>
    <scope>NUCLEOTIDE SEQUENCE [LARGE SCALE GENOMIC DNA]</scope>
    <source>
        <strain evidence="6 7">DSM 101872</strain>
    </source>
</reference>
<accession>A0ABS4MG74</accession>
<dbReference type="EMBL" id="JAGGLU010000013">
    <property type="protein sequence ID" value="MBP2058690.1"/>
    <property type="molecule type" value="Genomic_DNA"/>
</dbReference>
<keyword evidence="7" id="KW-1185">Reference proteome</keyword>
<dbReference type="Pfam" id="PF01609">
    <property type="entry name" value="DDE_Tnp_1"/>
    <property type="match status" value="1"/>
</dbReference>
<evidence type="ECO:0000313" key="6">
    <source>
        <dbReference type="EMBL" id="MBP2058690.1"/>
    </source>
</evidence>
<name>A0ABS4MG74_9LACO</name>
<feature type="domain" description="Transposase IS4-like" evidence="5">
    <location>
        <begin position="108"/>
        <end position="371"/>
    </location>
</feature>
<keyword evidence="2" id="KW-0815">Transposition</keyword>
<keyword evidence="4" id="KW-0233">DNA recombination</keyword>
<keyword evidence="3" id="KW-0238">DNA-binding</keyword>
<dbReference type="RefSeq" id="WP_342590252.1">
    <property type="nucleotide sequence ID" value="NZ_JAGGLU010000013.1"/>
</dbReference>